<dbReference type="Pfam" id="PF10497">
    <property type="entry name" value="zf-4CXXC_R1"/>
    <property type="match status" value="1"/>
</dbReference>
<evidence type="ECO:0000256" key="9">
    <source>
        <dbReference type="ARBA" id="ARBA00023242"/>
    </source>
</evidence>
<evidence type="ECO:0000313" key="13">
    <source>
        <dbReference type="Proteomes" id="UP001497392"/>
    </source>
</evidence>
<gene>
    <name evidence="12" type="primary">g12817</name>
    <name evidence="12" type="ORF">VP750_LOCUS11390</name>
</gene>
<evidence type="ECO:0000256" key="4">
    <source>
        <dbReference type="ARBA" id="ARBA00022499"/>
    </source>
</evidence>
<keyword evidence="13" id="KW-1185">Reference proteome</keyword>
<dbReference type="Proteomes" id="UP001497392">
    <property type="component" value="Unassembled WGS sequence"/>
</dbReference>
<feature type="region of interest" description="Disordered" evidence="10">
    <location>
        <begin position="1582"/>
        <end position="1627"/>
    </location>
</feature>
<keyword evidence="6" id="KW-0832">Ubl conjugation</keyword>
<comment type="caution">
    <text evidence="12">The sequence shown here is derived from an EMBL/GenBank/DDBJ whole genome shotgun (WGS) entry which is preliminary data.</text>
</comment>
<evidence type="ECO:0000256" key="8">
    <source>
        <dbReference type="ARBA" id="ARBA00023163"/>
    </source>
</evidence>
<feature type="compositionally biased region" description="Polar residues" evidence="10">
    <location>
        <begin position="1843"/>
        <end position="1866"/>
    </location>
</feature>
<keyword evidence="8" id="KW-0804">Transcription</keyword>
<evidence type="ECO:0000256" key="10">
    <source>
        <dbReference type="SAM" id="MobiDB-lite"/>
    </source>
</evidence>
<evidence type="ECO:0000259" key="11">
    <source>
        <dbReference type="Pfam" id="PF10497"/>
    </source>
</evidence>
<comment type="subcellular location">
    <subcellularLocation>
        <location evidence="2">Cytoplasm</location>
    </subcellularLocation>
    <subcellularLocation>
        <location evidence="1">Nucleus</location>
    </subcellularLocation>
</comment>
<dbReference type="PANTHER" id="PTHR31169">
    <property type="entry name" value="OS05G0300700 PROTEIN"/>
    <property type="match status" value="1"/>
</dbReference>
<evidence type="ECO:0000256" key="2">
    <source>
        <dbReference type="ARBA" id="ARBA00004496"/>
    </source>
</evidence>
<keyword evidence="3" id="KW-0963">Cytoplasm</keyword>
<evidence type="ECO:0000256" key="7">
    <source>
        <dbReference type="ARBA" id="ARBA00023015"/>
    </source>
</evidence>
<feature type="region of interest" description="Disordered" evidence="10">
    <location>
        <begin position="315"/>
        <end position="366"/>
    </location>
</feature>
<name>A0ABP1GBD5_9CHLO</name>
<keyword evidence="9" id="KW-0539">Nucleus</keyword>
<organism evidence="12 13">
    <name type="scientific">Coccomyxa viridis</name>
    <dbReference type="NCBI Taxonomy" id="1274662"/>
    <lineage>
        <taxon>Eukaryota</taxon>
        <taxon>Viridiplantae</taxon>
        <taxon>Chlorophyta</taxon>
        <taxon>core chlorophytes</taxon>
        <taxon>Trebouxiophyceae</taxon>
        <taxon>Trebouxiophyceae incertae sedis</taxon>
        <taxon>Coccomyxaceae</taxon>
        <taxon>Coccomyxa</taxon>
    </lineage>
</organism>
<dbReference type="EMBL" id="CAXHTA020000020">
    <property type="protein sequence ID" value="CAL5229484.1"/>
    <property type="molecule type" value="Genomic_DNA"/>
</dbReference>
<feature type="compositionally biased region" description="Basic and acidic residues" evidence="10">
    <location>
        <begin position="38"/>
        <end position="50"/>
    </location>
</feature>
<feature type="region of interest" description="Disordered" evidence="10">
    <location>
        <begin position="1"/>
        <end position="50"/>
    </location>
</feature>
<feature type="region of interest" description="Disordered" evidence="10">
    <location>
        <begin position="1923"/>
        <end position="1982"/>
    </location>
</feature>
<evidence type="ECO:0000256" key="3">
    <source>
        <dbReference type="ARBA" id="ARBA00022490"/>
    </source>
</evidence>
<feature type="compositionally biased region" description="Low complexity" evidence="10">
    <location>
        <begin position="437"/>
        <end position="450"/>
    </location>
</feature>
<keyword evidence="7" id="KW-0805">Transcription regulation</keyword>
<feature type="compositionally biased region" description="Low complexity" evidence="10">
    <location>
        <begin position="473"/>
        <end position="484"/>
    </location>
</feature>
<feature type="region of interest" description="Disordered" evidence="10">
    <location>
        <begin position="1834"/>
        <end position="1866"/>
    </location>
</feature>
<keyword evidence="4" id="KW-1017">Isopeptide bond</keyword>
<evidence type="ECO:0000256" key="6">
    <source>
        <dbReference type="ARBA" id="ARBA00022843"/>
    </source>
</evidence>
<feature type="domain" description="Zinc-finger" evidence="11">
    <location>
        <begin position="92"/>
        <end position="205"/>
    </location>
</feature>
<feature type="compositionally biased region" description="Basic and acidic residues" evidence="10">
    <location>
        <begin position="529"/>
        <end position="538"/>
    </location>
</feature>
<dbReference type="PANTHER" id="PTHR31169:SF23">
    <property type="entry name" value="OS03G0572250 PROTEIN"/>
    <property type="match status" value="1"/>
</dbReference>
<evidence type="ECO:0000256" key="5">
    <source>
        <dbReference type="ARBA" id="ARBA00022553"/>
    </source>
</evidence>
<reference evidence="12 13" key="1">
    <citation type="submission" date="2024-06" db="EMBL/GenBank/DDBJ databases">
        <authorList>
            <person name="Kraege A."/>
            <person name="Thomma B."/>
        </authorList>
    </citation>
    <scope>NUCLEOTIDE SEQUENCE [LARGE SCALE GENOMIC DNA]</scope>
</reference>
<protein>
    <submittedName>
        <fullName evidence="12">G12817 protein</fullName>
    </submittedName>
</protein>
<feature type="region of interest" description="Disordered" evidence="10">
    <location>
        <begin position="387"/>
        <end position="456"/>
    </location>
</feature>
<evidence type="ECO:0000256" key="1">
    <source>
        <dbReference type="ARBA" id="ARBA00004123"/>
    </source>
</evidence>
<feature type="region of interest" description="Disordered" evidence="10">
    <location>
        <begin position="468"/>
        <end position="553"/>
    </location>
</feature>
<dbReference type="InterPro" id="IPR040221">
    <property type="entry name" value="CDCA7/CDA7L"/>
</dbReference>
<dbReference type="InterPro" id="IPR018866">
    <property type="entry name" value="Znf-4CXXC_R1"/>
</dbReference>
<sequence length="2035" mass="219313">MLSTGSHPSDVPGTQRDVEAPTLEELQRWRSRMGPKLRALDRSQKDKHPPVRESYSWEHYERLRKFEYRRPFDTREKVRCVDVHPRTVPKCARCTTCHFCRQKTVDEKTFCPCAGGVNGRRGTGRGIWCGNCLWLRMGQNIHEILPLWLDLMGVWLRGVWRCPACQDLCNCSGATCSRYQKGLEPTEQLHHEAVSKGFKSAAHYLVETLLQEDATARPMGATFDGPIPKRRKIEEAPQTGPFVKAFHGARQRKEKVQQLVQQRLAEQFRLMGDSLGMPAAGGITLEAAAASHDVSSGMLDADVSDDEDVEDDLAHLTPQSGVPRAPRELSRASGPSAGTGGPGPVPLSAQGPPPGSAGQGAESSWLHGESAWPVQETTLAERARAVQNRLPLPSFNTRPRGRRRQQGTSIDEAAELDPSSAGGIWDGGHAGLASEGAPRPSSVARPSSAARRPEAPDAQALRYAPAHLAPRPSSAGNASAAASVEHAEDEAAFGHDIPAGLPPGLDKPEASGHVEQQQNASDPIYGSRSQKEPHEARDVPIQSQHGPAGARAVPGAGISDAGLHYSVRFLLHAAANARCCVQDLADLRAKVLDTPEAVEYVMEPYKLYGPEFSFIQDLDSFLSEYDEGFVIPLQLGTPVDAPADSLVDHRFLRCAVDVLLAAAELKGADDVQWTVARRLFCKEPFLDFARSDPAARSFLLRAAFDLLEICSRRNIPVDDIIQEILQLLQCLTAEHIALHEWRRNAETHFRDGDALDIGPFRRKPPWTEMNRIEAEALLEFGEKSSEHLLTKVLTWAAQAMLGADMASTPDPQMLLLFGEPILDLLDDKLPVSQHVRSNVLHLIRLLVKSLRDGGTLAGAGELDEYDALDMLNDMRRKLGRKLQQVAAPRLESALVQYPYRSAARDPSAAILAQPLALDADRSIADVKELALPTLGRVYGLLVMSGQLSWRDLIAYAMLPYGEGQFWTNASQHYRTFAVQFIAYALEAFPAIARSHMAKKAQLLGIWLRAMLDFRERESCFLLTDAMCLVAEELFRDACFSASALRQDKSGSVRAQLVQCVFSAAADREWRDSLGGVLGGFADVLAKRSAEKERETLRACQVWQQAAASLALALMSGAGISACFGQAILGQVLRWAGSAGMQLQCWWLAQAEQRHLDLDDPAIASDLLIKARKLLLGRTAFSHVSDAAELLAAHSFFQQSHPGRTDPPAGVLCLLEGLLASVVEVPAGAESAGPADLALYDAVAKALLGERPDVQLPEAEDQLPKHEQLQRMLHYLVGTQLRRHLENVQHGRGERLQRSAVNTLRFVGALLARPTLRSNAAALRTYLPPLLRPILELLPGSGSAGEAPLAVKAALYELLATLVEDREGCPLPATTAYDTAAERPVLARMALGRSVGLLQQCQALPNETWQAALRIILSALTADITAYTGSLAPDAAASSNAAAAQQGLQGTRDSLFTLLGPPRPLDATIRAMEGKPLVQVPQRYKLPAQDIIDVALQAVLSAPAQQSPFRPVDFKWTVARLAMSLLTGLASSGPAGAAWAAKAGSDIAALMSRSPALQRVLREPLGELAAALAESECPLRLPASLSIPQSRTGDARQPGRPGTAGALASARQRQPLTDLNRNPGQPSPVIKQEAAEHKVLSCLADLSALPAHPLLITVTGRLLSAQLRQTKSGGCIQMKLNDDSLRANAGFSTVTISFLHNVDRLWPDLQARMPLAHSSVSLMLTALVRLHTSSTVLKSTPASQLIPQLPSTTPQHVAGLGSEAFNGTLDSAHAASVPPNQAQAGCRDVASLAQTTRQPTEAPAVAQHTYAAAGGSEANIDLPAQLQQVFQHGKPVVQTDARTEQQNQTQGSTLQDGVGPSASSLPQQHCTATRVQSHSCAAQHSQASTVAYTGATQQYNIPHNATQLPVLPVPGTQPLSARIRNSGHAPVHGQDRQLLGQGGAQSPAAAESLHPAGYMPHPSLDEIAGPSTSQAGRAASNPVVAGQQRFQEMVSKLLLMGFERPEVHKALLKAHREGTEGADATMLRAVECLTQS</sequence>
<feature type="compositionally biased region" description="Polar residues" evidence="10">
    <location>
        <begin position="1610"/>
        <end position="1623"/>
    </location>
</feature>
<accession>A0ABP1GBD5</accession>
<evidence type="ECO:0000313" key="12">
    <source>
        <dbReference type="EMBL" id="CAL5229484.1"/>
    </source>
</evidence>
<keyword evidence="5" id="KW-0597">Phosphoprotein</keyword>
<proteinExistence type="predicted"/>